<comment type="caution">
    <text evidence="1">The sequence shown here is derived from an EMBL/GenBank/DDBJ whole genome shotgun (WGS) entry which is preliminary data.</text>
</comment>
<accession>A0A2T5LYB1</accession>
<dbReference type="AlphaFoldDB" id="A0A2T5LYB1"/>
<dbReference type="Proteomes" id="UP000244073">
    <property type="component" value="Unassembled WGS sequence"/>
</dbReference>
<dbReference type="VEuPathDB" id="FungiDB:P175DRAFT_0532609"/>
<protein>
    <submittedName>
        <fullName evidence="1">Uncharacterized protein</fullName>
    </submittedName>
</protein>
<dbReference type="GeneID" id="63816862"/>
<name>A0A2T5LYB1_9EURO</name>
<evidence type="ECO:0000313" key="2">
    <source>
        <dbReference type="Proteomes" id="UP000244073"/>
    </source>
</evidence>
<proteinExistence type="predicted"/>
<dbReference type="RefSeq" id="XP_040752625.1">
    <property type="nucleotide sequence ID" value="XM_040899980.1"/>
</dbReference>
<evidence type="ECO:0000313" key="1">
    <source>
        <dbReference type="EMBL" id="PTU21233.1"/>
    </source>
</evidence>
<gene>
    <name evidence="1" type="ORF">P175DRAFT_0532609</name>
</gene>
<dbReference type="EMBL" id="MSFN02000004">
    <property type="protein sequence ID" value="PTU21233.1"/>
    <property type="molecule type" value="Genomic_DNA"/>
</dbReference>
<sequence>MDPWRGDYYHLSGAIQATCKKHPARRKNRKSCMYLTSYLGLKRQIPFHTTECVINDLLATDSALSSGYYAWKAGVCIHLPIQQTSILKEWRRPSLQVEQFAVGPLLLDMEPTPDALNTVAVPSDTGIGNHNSWCLVNHMAQNPREERPYDLSPERLYWTITPKSSSRTTLLDVCAWMWICVQMKPNLFRQKKDDEHEERGFSGSMTLQGVDPRCIMHKCRLHPSFGILFSKRSLIYSNKP</sequence>
<organism evidence="1 2">
    <name type="scientific">Aspergillus ochraceoroseus IBT 24754</name>
    <dbReference type="NCBI Taxonomy" id="1392256"/>
    <lineage>
        <taxon>Eukaryota</taxon>
        <taxon>Fungi</taxon>
        <taxon>Dikarya</taxon>
        <taxon>Ascomycota</taxon>
        <taxon>Pezizomycotina</taxon>
        <taxon>Eurotiomycetes</taxon>
        <taxon>Eurotiomycetidae</taxon>
        <taxon>Eurotiales</taxon>
        <taxon>Aspergillaceae</taxon>
        <taxon>Aspergillus</taxon>
        <taxon>Aspergillus subgen. Nidulantes</taxon>
    </lineage>
</organism>
<reference evidence="1 2" key="1">
    <citation type="journal article" date="2018" name="Proc. Natl. Acad. Sci. U.S.A.">
        <title>Linking secondary metabolites to gene clusters through genome sequencing of six diverse Aspergillus species.</title>
        <authorList>
            <person name="Kaerboelling I."/>
            <person name="Vesth T.C."/>
            <person name="Frisvad J.C."/>
            <person name="Nybo J.L."/>
            <person name="Theobald S."/>
            <person name="Kuo A."/>
            <person name="Bowyer P."/>
            <person name="Matsuda Y."/>
            <person name="Mondo S."/>
            <person name="Lyhne E.K."/>
            <person name="Kogle M.E."/>
            <person name="Clum A."/>
            <person name="Lipzen A."/>
            <person name="Salamov A."/>
            <person name="Ngan C.Y."/>
            <person name="Daum C."/>
            <person name="Chiniquy J."/>
            <person name="Barry K."/>
            <person name="LaButti K."/>
            <person name="Haridas S."/>
            <person name="Simmons B.A."/>
            <person name="Magnuson J.K."/>
            <person name="Mortensen U.H."/>
            <person name="Larsen T.O."/>
            <person name="Grigoriev I.V."/>
            <person name="Baker S.E."/>
            <person name="Andersen M.R."/>
        </authorList>
    </citation>
    <scope>NUCLEOTIDE SEQUENCE [LARGE SCALE GENOMIC DNA]</scope>
    <source>
        <strain evidence="1 2">IBT 24754</strain>
    </source>
</reference>